<comment type="pathway">
    <text evidence="2">Carotenoid biosynthesis.</text>
</comment>
<gene>
    <name evidence="11" type="ORF">RL72_02081</name>
</gene>
<feature type="domain" description="Lycopene cyclase" evidence="10">
    <location>
        <begin position="2"/>
        <end position="91"/>
    </location>
</feature>
<sequence length="121" mass="12837">MNATYLIVDALFLAPCVLVQALTWRRRPRGHGAALTAAVVVLVLLTAVFDSLMIAAGLFTYAPDRISGIRIGLAPIEDLAYPVAAALLGSALWNARRAAPAPAPRPAAHPDPSTASEERRR</sequence>
<dbReference type="GO" id="GO:0045436">
    <property type="term" value="F:lycopene beta cyclase activity"/>
    <property type="evidence" value="ECO:0007669"/>
    <property type="project" value="UniProtKB-ARBA"/>
</dbReference>
<evidence type="ECO:0000256" key="3">
    <source>
        <dbReference type="ARBA" id="ARBA00022692"/>
    </source>
</evidence>
<evidence type="ECO:0000259" key="10">
    <source>
        <dbReference type="Pfam" id="PF18916"/>
    </source>
</evidence>
<comment type="subcellular location">
    <subcellularLocation>
        <location evidence="1">Membrane</location>
        <topology evidence="1">Multi-pass membrane protein</topology>
    </subcellularLocation>
</comment>
<keyword evidence="7" id="KW-0413">Isomerase</keyword>
<keyword evidence="4" id="KW-0125">Carotenoid biosynthesis</keyword>
<comment type="caution">
    <text evidence="11">The sequence shown here is derived from an EMBL/GenBank/DDBJ whole genome shotgun (WGS) entry which is preliminary data.</text>
</comment>
<dbReference type="GO" id="GO:0016872">
    <property type="term" value="F:intramolecular lyase activity"/>
    <property type="evidence" value="ECO:0007669"/>
    <property type="project" value="InterPro"/>
</dbReference>
<reference evidence="11 12" key="1">
    <citation type="submission" date="2015-02" db="EMBL/GenBank/DDBJ databases">
        <title>Draft genome sequences of ten Microbacterium spp. with emphasis on heavy metal contaminated environments.</title>
        <authorList>
            <person name="Corretto E."/>
        </authorList>
    </citation>
    <scope>NUCLEOTIDE SEQUENCE [LARGE SCALE GENOMIC DNA]</scope>
    <source>
        <strain evidence="11 12">DSM 23848</strain>
    </source>
</reference>
<evidence type="ECO:0000256" key="7">
    <source>
        <dbReference type="ARBA" id="ARBA00023235"/>
    </source>
</evidence>
<keyword evidence="5 9" id="KW-1133">Transmembrane helix</keyword>
<name>A0A0F0KR07_9MICO</name>
<evidence type="ECO:0000256" key="8">
    <source>
        <dbReference type="SAM" id="MobiDB-lite"/>
    </source>
</evidence>
<evidence type="ECO:0000313" key="11">
    <source>
        <dbReference type="EMBL" id="KJL23293.1"/>
    </source>
</evidence>
<feature type="region of interest" description="Disordered" evidence="8">
    <location>
        <begin position="100"/>
        <end position="121"/>
    </location>
</feature>
<evidence type="ECO:0000256" key="6">
    <source>
        <dbReference type="ARBA" id="ARBA00023136"/>
    </source>
</evidence>
<dbReference type="Proteomes" id="UP000033448">
    <property type="component" value="Unassembled WGS sequence"/>
</dbReference>
<evidence type="ECO:0000256" key="5">
    <source>
        <dbReference type="ARBA" id="ARBA00022989"/>
    </source>
</evidence>
<dbReference type="InterPro" id="IPR017825">
    <property type="entry name" value="Lycopene_cyclase_dom"/>
</dbReference>
<dbReference type="AlphaFoldDB" id="A0A0F0KR07"/>
<keyword evidence="6 9" id="KW-0472">Membrane</keyword>
<dbReference type="GO" id="GO:0016117">
    <property type="term" value="P:carotenoid biosynthetic process"/>
    <property type="evidence" value="ECO:0007669"/>
    <property type="project" value="UniProtKB-KW"/>
</dbReference>
<evidence type="ECO:0000313" key="12">
    <source>
        <dbReference type="Proteomes" id="UP000033448"/>
    </source>
</evidence>
<accession>A0A0F0KR07</accession>
<dbReference type="RefSeq" id="WP_248700444.1">
    <property type="nucleotide sequence ID" value="NZ_CP099706.1"/>
</dbReference>
<evidence type="ECO:0000256" key="2">
    <source>
        <dbReference type="ARBA" id="ARBA00004829"/>
    </source>
</evidence>
<evidence type="ECO:0000256" key="9">
    <source>
        <dbReference type="SAM" id="Phobius"/>
    </source>
</evidence>
<keyword evidence="3 9" id="KW-0812">Transmembrane</keyword>
<dbReference type="Pfam" id="PF18916">
    <property type="entry name" value="Lycopene_cyc"/>
    <property type="match status" value="1"/>
</dbReference>
<evidence type="ECO:0000256" key="4">
    <source>
        <dbReference type="ARBA" id="ARBA00022746"/>
    </source>
</evidence>
<feature type="transmembrane region" description="Helical" evidence="9">
    <location>
        <begin position="35"/>
        <end position="59"/>
    </location>
</feature>
<keyword evidence="12" id="KW-1185">Reference proteome</keyword>
<feature type="transmembrane region" description="Helical" evidence="9">
    <location>
        <begin position="6"/>
        <end position="23"/>
    </location>
</feature>
<protein>
    <recommendedName>
        <fullName evidence="10">Lycopene cyclase domain-containing protein</fullName>
    </recommendedName>
</protein>
<proteinExistence type="predicted"/>
<organism evidence="11 12">
    <name type="scientific">Microbacterium azadirachtae</name>
    <dbReference type="NCBI Taxonomy" id="582680"/>
    <lineage>
        <taxon>Bacteria</taxon>
        <taxon>Bacillati</taxon>
        <taxon>Actinomycetota</taxon>
        <taxon>Actinomycetes</taxon>
        <taxon>Micrococcales</taxon>
        <taxon>Microbacteriaceae</taxon>
        <taxon>Microbacterium</taxon>
    </lineage>
</organism>
<dbReference type="GO" id="GO:0016020">
    <property type="term" value="C:membrane"/>
    <property type="evidence" value="ECO:0007669"/>
    <property type="project" value="UniProtKB-SubCell"/>
</dbReference>
<dbReference type="NCBIfam" id="TIGR03462">
    <property type="entry name" value="CarR_dom_SF"/>
    <property type="match status" value="1"/>
</dbReference>
<evidence type="ECO:0000256" key="1">
    <source>
        <dbReference type="ARBA" id="ARBA00004141"/>
    </source>
</evidence>
<dbReference type="PATRIC" id="fig|582680.7.peg.2128"/>
<dbReference type="EMBL" id="JYIT01000077">
    <property type="protein sequence ID" value="KJL23293.1"/>
    <property type="molecule type" value="Genomic_DNA"/>
</dbReference>